<dbReference type="InterPro" id="IPR000979">
    <property type="entry name" value="Phosphodiesterase_MJ0936/Vps29"/>
</dbReference>
<dbReference type="CDD" id="cd00841">
    <property type="entry name" value="MPP_YfcE"/>
    <property type="match status" value="1"/>
</dbReference>
<protein>
    <recommendedName>
        <fullName evidence="1">Phosphoesterase</fullName>
        <ecNumber evidence="1">3.1.4.-</ecNumber>
    </recommendedName>
</protein>
<dbReference type="Gene3D" id="3.60.21.10">
    <property type="match status" value="1"/>
</dbReference>
<name>A0ABD5XY78_9EURY</name>
<comment type="cofactor">
    <cofactor evidence="1">
        <name>a divalent metal cation</name>
        <dbReference type="ChEBI" id="CHEBI:60240"/>
    </cofactor>
</comment>
<keyword evidence="1" id="KW-0479">Metal-binding</keyword>
<dbReference type="EMBL" id="JBHTAS010000001">
    <property type="protein sequence ID" value="MFC7140082.1"/>
    <property type="molecule type" value="Genomic_DNA"/>
</dbReference>
<dbReference type="AlphaFoldDB" id="A0ABD5XY78"/>
<dbReference type="InterPro" id="IPR024654">
    <property type="entry name" value="Calcineurin-like_PHP_lpxH"/>
</dbReference>
<dbReference type="EC" id="3.1.4.-" evidence="1"/>
<dbReference type="RefSeq" id="WP_274325649.1">
    <property type="nucleotide sequence ID" value="NZ_CP118158.1"/>
</dbReference>
<dbReference type="GO" id="GO:0046872">
    <property type="term" value="F:metal ion binding"/>
    <property type="evidence" value="ECO:0007669"/>
    <property type="project" value="UniProtKB-KW"/>
</dbReference>
<proteinExistence type="inferred from homology"/>
<dbReference type="InterPro" id="IPR041802">
    <property type="entry name" value="MPP_YfcE"/>
</dbReference>
<dbReference type="Pfam" id="PF12850">
    <property type="entry name" value="Metallophos_2"/>
    <property type="match status" value="1"/>
</dbReference>
<accession>A0ABD5XY78</accession>
<dbReference type="InterPro" id="IPR029052">
    <property type="entry name" value="Metallo-depent_PP-like"/>
</dbReference>
<evidence type="ECO:0000259" key="2">
    <source>
        <dbReference type="Pfam" id="PF12850"/>
    </source>
</evidence>
<dbReference type="GeneID" id="78820357"/>
<evidence type="ECO:0000313" key="4">
    <source>
        <dbReference type="Proteomes" id="UP001596432"/>
    </source>
</evidence>
<dbReference type="PANTHER" id="PTHR43165">
    <property type="entry name" value="METALLOPHOSPHOESTERASE"/>
    <property type="match status" value="1"/>
</dbReference>
<organism evidence="3 4">
    <name type="scientific">Halosimplex aquaticum</name>
    <dbReference type="NCBI Taxonomy" id="3026162"/>
    <lineage>
        <taxon>Archaea</taxon>
        <taxon>Methanobacteriati</taxon>
        <taxon>Methanobacteriota</taxon>
        <taxon>Stenosarchaea group</taxon>
        <taxon>Halobacteria</taxon>
        <taxon>Halobacteriales</taxon>
        <taxon>Haloarculaceae</taxon>
        <taxon>Halosimplex</taxon>
    </lineage>
</organism>
<dbReference type="Proteomes" id="UP001596432">
    <property type="component" value="Unassembled WGS sequence"/>
</dbReference>
<gene>
    <name evidence="3" type="ORF">ACFQMA_09580</name>
</gene>
<dbReference type="NCBIfam" id="TIGR00040">
    <property type="entry name" value="yfcE"/>
    <property type="match status" value="1"/>
</dbReference>
<dbReference type="SUPFAM" id="SSF56300">
    <property type="entry name" value="Metallo-dependent phosphatases"/>
    <property type="match status" value="1"/>
</dbReference>
<reference evidence="3 4" key="1">
    <citation type="journal article" date="2019" name="Int. J. Syst. Evol. Microbiol.">
        <title>The Global Catalogue of Microorganisms (GCM) 10K type strain sequencing project: providing services to taxonomists for standard genome sequencing and annotation.</title>
        <authorList>
            <consortium name="The Broad Institute Genomics Platform"/>
            <consortium name="The Broad Institute Genome Sequencing Center for Infectious Disease"/>
            <person name="Wu L."/>
            <person name="Ma J."/>
        </authorList>
    </citation>
    <scope>NUCLEOTIDE SEQUENCE [LARGE SCALE GENOMIC DNA]</scope>
    <source>
        <strain evidence="3 4">XZYJT29</strain>
    </source>
</reference>
<sequence>MELGIVSDTHDNLDAVEEAVSVFEREDVDAVVHCGDVVAPFSAAPFDSGAFDFYAVRGNNDGEWALRSTVDEFGTYLDEVGDLTLDGSEIAVYHGTGAPLVDALVECGRYDYVLHGHTHEFVHEDRDGTVRINPGGIPFGGDSGGHYAVVLDTDSGEIERFELF</sequence>
<comment type="caution">
    <text evidence="3">The sequence shown here is derived from an EMBL/GenBank/DDBJ whole genome shotgun (WGS) entry which is preliminary data.</text>
</comment>
<dbReference type="InterPro" id="IPR053193">
    <property type="entry name" value="MetalloPDE_YfcE-like"/>
</dbReference>
<dbReference type="PANTHER" id="PTHR43165:SF1">
    <property type="entry name" value="PHOSPHODIESTERASE MJ0936"/>
    <property type="match status" value="1"/>
</dbReference>
<comment type="similarity">
    <text evidence="1">Belongs to the metallophosphoesterase superfamily. YfcE family.</text>
</comment>
<feature type="domain" description="Calcineurin-like phosphoesterase" evidence="2">
    <location>
        <begin position="1"/>
        <end position="155"/>
    </location>
</feature>
<evidence type="ECO:0000313" key="3">
    <source>
        <dbReference type="EMBL" id="MFC7140082.1"/>
    </source>
</evidence>
<keyword evidence="4" id="KW-1185">Reference proteome</keyword>
<dbReference type="GO" id="GO:0016787">
    <property type="term" value="F:hydrolase activity"/>
    <property type="evidence" value="ECO:0007669"/>
    <property type="project" value="UniProtKB-UniRule"/>
</dbReference>
<evidence type="ECO:0000256" key="1">
    <source>
        <dbReference type="RuleBase" id="RU362039"/>
    </source>
</evidence>